<feature type="transmembrane region" description="Helical" evidence="7">
    <location>
        <begin position="107"/>
        <end position="125"/>
    </location>
</feature>
<evidence type="ECO:0000313" key="10">
    <source>
        <dbReference type="EMBL" id="MDP4528510.1"/>
    </source>
</evidence>
<accession>A0ABT9GNG1</accession>
<feature type="transmembrane region" description="Helical" evidence="7">
    <location>
        <begin position="358"/>
        <end position="380"/>
    </location>
</feature>
<evidence type="ECO:0000256" key="6">
    <source>
        <dbReference type="ARBA" id="ARBA00023012"/>
    </source>
</evidence>
<feature type="domain" description="Histidine kinase" evidence="8">
    <location>
        <begin position="587"/>
        <end position="806"/>
    </location>
</feature>
<proteinExistence type="predicted"/>
<keyword evidence="10" id="KW-0067">ATP-binding</keyword>
<evidence type="ECO:0000256" key="4">
    <source>
        <dbReference type="ARBA" id="ARBA00022679"/>
    </source>
</evidence>
<reference evidence="10 11" key="1">
    <citation type="submission" date="2023-08" db="EMBL/GenBank/DDBJ databases">
        <authorList>
            <person name="Joshi A."/>
            <person name="Thite S."/>
        </authorList>
    </citation>
    <scope>NUCLEOTIDE SEQUENCE [LARGE SCALE GENOMIC DNA]</scope>
    <source>
        <strain evidence="10 11">1E1</strain>
    </source>
</reference>
<dbReference type="InterPro" id="IPR003661">
    <property type="entry name" value="HisK_dim/P_dom"/>
</dbReference>
<dbReference type="Gene3D" id="3.30.450.20">
    <property type="entry name" value="PAS domain"/>
    <property type="match status" value="1"/>
</dbReference>
<dbReference type="SUPFAM" id="SSF55874">
    <property type="entry name" value="ATPase domain of HSP90 chaperone/DNA topoisomerase II/histidine kinase"/>
    <property type="match status" value="1"/>
</dbReference>
<dbReference type="PROSITE" id="PS50109">
    <property type="entry name" value="HIS_KIN"/>
    <property type="match status" value="1"/>
</dbReference>
<dbReference type="GO" id="GO:0005524">
    <property type="term" value="F:ATP binding"/>
    <property type="evidence" value="ECO:0007669"/>
    <property type="project" value="UniProtKB-KW"/>
</dbReference>
<evidence type="ECO:0000313" key="11">
    <source>
        <dbReference type="Proteomes" id="UP001236258"/>
    </source>
</evidence>
<keyword evidence="5" id="KW-0418">Kinase</keyword>
<dbReference type="PANTHER" id="PTHR43711:SF1">
    <property type="entry name" value="HISTIDINE KINASE 1"/>
    <property type="match status" value="1"/>
</dbReference>
<keyword evidence="7" id="KW-0472">Membrane</keyword>
<dbReference type="Pfam" id="PF00989">
    <property type="entry name" value="PAS"/>
    <property type="match status" value="1"/>
</dbReference>
<dbReference type="InterPro" id="IPR005467">
    <property type="entry name" value="His_kinase_dom"/>
</dbReference>
<dbReference type="CDD" id="cd16922">
    <property type="entry name" value="HATPase_EvgS-ArcB-TorS-like"/>
    <property type="match status" value="1"/>
</dbReference>
<dbReference type="Pfam" id="PF00512">
    <property type="entry name" value="HisKA"/>
    <property type="match status" value="1"/>
</dbReference>
<dbReference type="InterPro" id="IPR035965">
    <property type="entry name" value="PAS-like_dom_sf"/>
</dbReference>
<dbReference type="NCBIfam" id="TIGR00229">
    <property type="entry name" value="sensory_box"/>
    <property type="match status" value="1"/>
</dbReference>
<dbReference type="CDD" id="cd00130">
    <property type="entry name" value="PAS"/>
    <property type="match status" value="1"/>
</dbReference>
<evidence type="ECO:0000256" key="1">
    <source>
        <dbReference type="ARBA" id="ARBA00000085"/>
    </source>
</evidence>
<keyword evidence="4" id="KW-0808">Transferase</keyword>
<organism evidence="10 11">
    <name type="scientific">Alkalimonas delamerensis</name>
    <dbReference type="NCBI Taxonomy" id="265981"/>
    <lineage>
        <taxon>Bacteria</taxon>
        <taxon>Pseudomonadati</taxon>
        <taxon>Pseudomonadota</taxon>
        <taxon>Gammaproteobacteria</taxon>
        <taxon>Alkalimonas</taxon>
    </lineage>
</organism>
<dbReference type="Gene3D" id="3.30.565.10">
    <property type="entry name" value="Histidine kinase-like ATPase, C-terminal domain"/>
    <property type="match status" value="1"/>
</dbReference>
<dbReference type="SUPFAM" id="SSF47384">
    <property type="entry name" value="Homodimeric domain of signal transducing histidine kinase"/>
    <property type="match status" value="1"/>
</dbReference>
<keyword evidence="10" id="KW-0547">Nucleotide-binding</keyword>
<evidence type="ECO:0000256" key="3">
    <source>
        <dbReference type="ARBA" id="ARBA00022553"/>
    </source>
</evidence>
<keyword evidence="7" id="KW-1133">Transmembrane helix</keyword>
<feature type="transmembrane region" description="Helical" evidence="7">
    <location>
        <begin position="137"/>
        <end position="157"/>
    </location>
</feature>
<gene>
    <name evidence="10" type="ORF">Q3O59_05630</name>
</gene>
<dbReference type="CDD" id="cd00082">
    <property type="entry name" value="HisKA"/>
    <property type="match status" value="1"/>
</dbReference>
<comment type="catalytic activity">
    <reaction evidence="1">
        <text>ATP + protein L-histidine = ADP + protein N-phospho-L-histidine.</text>
        <dbReference type="EC" id="2.7.13.3"/>
    </reaction>
</comment>
<comment type="caution">
    <text evidence="10">The sequence shown here is derived from an EMBL/GenBank/DDBJ whole genome shotgun (WGS) entry which is preliminary data.</text>
</comment>
<dbReference type="Pfam" id="PF02518">
    <property type="entry name" value="HATPase_c"/>
    <property type="match status" value="1"/>
</dbReference>
<dbReference type="Proteomes" id="UP001236258">
    <property type="component" value="Unassembled WGS sequence"/>
</dbReference>
<dbReference type="SUPFAM" id="SSF55785">
    <property type="entry name" value="PYP-like sensor domain (PAS domain)"/>
    <property type="match status" value="1"/>
</dbReference>
<feature type="domain" description="PAS" evidence="9">
    <location>
        <begin position="456"/>
        <end position="525"/>
    </location>
</feature>
<keyword evidence="3" id="KW-0597">Phosphoprotein</keyword>
<feature type="transmembrane region" description="Helical" evidence="7">
    <location>
        <begin position="38"/>
        <end position="65"/>
    </location>
</feature>
<dbReference type="SMART" id="SM00091">
    <property type="entry name" value="PAS"/>
    <property type="match status" value="1"/>
</dbReference>
<dbReference type="EMBL" id="JAUZVY010000002">
    <property type="protein sequence ID" value="MDP4528510.1"/>
    <property type="molecule type" value="Genomic_DNA"/>
</dbReference>
<dbReference type="PANTHER" id="PTHR43711">
    <property type="entry name" value="TWO-COMPONENT HISTIDINE KINASE"/>
    <property type="match status" value="1"/>
</dbReference>
<dbReference type="SMART" id="SM00388">
    <property type="entry name" value="HisKA"/>
    <property type="match status" value="1"/>
</dbReference>
<dbReference type="InterPro" id="IPR036890">
    <property type="entry name" value="HATPase_C_sf"/>
</dbReference>
<dbReference type="InterPro" id="IPR004358">
    <property type="entry name" value="Sig_transdc_His_kin-like_C"/>
</dbReference>
<dbReference type="SMART" id="SM00387">
    <property type="entry name" value="HATPase_c"/>
    <property type="match status" value="1"/>
</dbReference>
<dbReference type="InterPro" id="IPR036097">
    <property type="entry name" value="HisK_dim/P_sf"/>
</dbReference>
<dbReference type="Gene3D" id="1.10.287.130">
    <property type="match status" value="1"/>
</dbReference>
<keyword evidence="11" id="KW-1185">Reference proteome</keyword>
<name>A0ABT9GNG1_9GAMM</name>
<dbReference type="PROSITE" id="PS50112">
    <property type="entry name" value="PAS"/>
    <property type="match status" value="1"/>
</dbReference>
<evidence type="ECO:0000256" key="2">
    <source>
        <dbReference type="ARBA" id="ARBA00012438"/>
    </source>
</evidence>
<dbReference type="InterPro" id="IPR003594">
    <property type="entry name" value="HATPase_dom"/>
</dbReference>
<evidence type="ECO:0000259" key="9">
    <source>
        <dbReference type="PROSITE" id="PS50112"/>
    </source>
</evidence>
<sequence length="810" mass="89064">MNHSNRPALSRRNKVLATLLLAVLSVLGNYLSLPLFFGVDFIFGSIAVMLAVVLLGTVPAVLVAFAGGLYTLVLWGHPYALVIFSVEALAMALLYQRGWRNLVLANLLYWLVLGMPLVLLFYYGLLGMNSEATGLIALKQMLNGCFNTLMAGLLLLLAKLANKKVMAFTGKAELPALLFHSSLLLSLLAGTVPIIYESYSQQFTQETFVYQRLNERAGQFVTHLNVKLADERQGKAEGAMQPDLDATDAAGVFAKIANYLAALPVDDAISLAIVNSSGDVVASRRAALSQLTEGQFKPALDGLDIWLPSSARSVMQRWRQGIYRIQLPLEGHDPLAAVQAFLPAESLVRTLQSQRLELLMMLTLIFLGAVALSHGLSIAISRPLRQLEMDSKQLERKIADGHEALLQPSNIKEYDSLINTLLHISAVLACSFKELKQAETDLKGQVQAQTQALQHTAERLQNILNTIMDGIITINERGMIESVNPAAVQLFGYSAEEMLGHNVSILMPSPHREAHDSYMQCYQAGAPAQIIGVGRQLQGQRKDGSVFDMELQITEMFEHGVRHYVGSVRDISLRLAVEKQKSQFVSTVSHELRTPLTAICGALDMVASGKLGALNKPAEKLIGLARHNSQRLRFLINDLLDLEKLTQGKLEFDLQIQPLQPLLQQAVDSHQTYSVEQHIDIELELPAEELFVRVDGQRLQQVLANLLSNAIKFSPADSKVQLKGQQIANKVRVSVTDSGPGVPEAFKSRLFERFSQADSSDARQHEGTGLGLAICRELMAQMDGCIGFESAEGQGATFWFELPLRSKRDS</sequence>
<dbReference type="InterPro" id="IPR000014">
    <property type="entry name" value="PAS"/>
</dbReference>
<dbReference type="InterPro" id="IPR050736">
    <property type="entry name" value="Sensor_HK_Regulatory"/>
</dbReference>
<dbReference type="PRINTS" id="PR00344">
    <property type="entry name" value="BCTRLSENSOR"/>
</dbReference>
<evidence type="ECO:0000259" key="8">
    <source>
        <dbReference type="PROSITE" id="PS50109"/>
    </source>
</evidence>
<dbReference type="SMART" id="SM00086">
    <property type="entry name" value="PAC"/>
    <property type="match status" value="1"/>
</dbReference>
<dbReference type="EC" id="2.7.13.3" evidence="2"/>
<dbReference type="InterPro" id="IPR001610">
    <property type="entry name" value="PAC"/>
</dbReference>
<evidence type="ECO:0000256" key="5">
    <source>
        <dbReference type="ARBA" id="ARBA00022777"/>
    </source>
</evidence>
<protein>
    <recommendedName>
        <fullName evidence="2">histidine kinase</fullName>
        <ecNumber evidence="2">2.7.13.3</ecNumber>
    </recommendedName>
</protein>
<keyword evidence="6" id="KW-0902">Two-component regulatory system</keyword>
<dbReference type="Gene3D" id="1.10.1760.20">
    <property type="match status" value="1"/>
</dbReference>
<feature type="transmembrane region" description="Helical" evidence="7">
    <location>
        <begin position="72"/>
        <end position="95"/>
    </location>
</feature>
<dbReference type="InterPro" id="IPR013767">
    <property type="entry name" value="PAS_fold"/>
</dbReference>
<evidence type="ECO:0000256" key="7">
    <source>
        <dbReference type="SAM" id="Phobius"/>
    </source>
</evidence>
<keyword evidence="7" id="KW-0812">Transmembrane</keyword>